<dbReference type="AlphaFoldDB" id="A0A1G7UQ25"/>
<dbReference type="Proteomes" id="UP000198972">
    <property type="component" value="Unassembled WGS sequence"/>
</dbReference>
<protein>
    <submittedName>
        <fullName evidence="1">Uncharacterized protein</fullName>
    </submittedName>
</protein>
<gene>
    <name evidence="1" type="ORF">SAMN04488542_1491</name>
</gene>
<dbReference type="EMBL" id="FNBG01000049">
    <property type="protein sequence ID" value="SDG49219.1"/>
    <property type="molecule type" value="Genomic_DNA"/>
</dbReference>
<evidence type="ECO:0000313" key="2">
    <source>
        <dbReference type="Proteomes" id="UP000198972"/>
    </source>
</evidence>
<organism evidence="1 2">
    <name type="scientific">Fontibacillus panacisegetis</name>
    <dbReference type="NCBI Taxonomy" id="670482"/>
    <lineage>
        <taxon>Bacteria</taxon>
        <taxon>Bacillati</taxon>
        <taxon>Bacillota</taxon>
        <taxon>Bacilli</taxon>
        <taxon>Bacillales</taxon>
        <taxon>Paenibacillaceae</taxon>
        <taxon>Fontibacillus</taxon>
    </lineage>
</organism>
<name>A0A1G7UQ25_9BACL</name>
<proteinExistence type="predicted"/>
<accession>A0A1G7UQ25</accession>
<dbReference type="RefSeq" id="WP_091236282.1">
    <property type="nucleotide sequence ID" value="NZ_FNBG01000049.1"/>
</dbReference>
<reference evidence="1 2" key="1">
    <citation type="submission" date="2016-10" db="EMBL/GenBank/DDBJ databases">
        <authorList>
            <person name="de Groot N.N."/>
        </authorList>
    </citation>
    <scope>NUCLEOTIDE SEQUENCE [LARGE SCALE GENOMIC DNA]</scope>
    <source>
        <strain evidence="1 2">DSM 28129</strain>
    </source>
</reference>
<keyword evidence="2" id="KW-1185">Reference proteome</keyword>
<sequence>MLSFHSLPIEIQHRIDKMIADRRYGVVQTYDLHDNPYHVLNWVVTSNRDLGKTPRMYLGPIYIGKMDRNNEEASYRRILSRLYYITEHISQMDEYTRLLLLSRIHSVKFVEDAEFTRPAISKIQAKPYFNFMDIKIEIRMSRYNWEWIREFVEGNFRDELLHGALYALMGSAGEGEHAYYGYDGYKRSRRYFFTPWLRKIGIQTGPGAIFALRNWQYFFMTERIDGVDYLFNVPQASVPDRAKIFTRRALHVQNGERVSEGTLEDFRVFTHMLNLYLGEALITWIKSSCKVRHAEKNECKETTAVFDGTYLQISLPENVHIPWSDRLKGQSRRLELHYTVPQFGTLLFLMCMYAYEMIDTSRGLGKQFADMSLHVNPFVLLADEVQVQENNGTMLKKIMIGGTTYLGLLRFKSSVWYFLDLDQGRYIPVDDVEYRKIERVISDENVN</sequence>
<evidence type="ECO:0000313" key="1">
    <source>
        <dbReference type="EMBL" id="SDG49219.1"/>
    </source>
</evidence>
<dbReference type="STRING" id="670482.SAMN04488542_1491"/>